<dbReference type="GO" id="GO:0008901">
    <property type="term" value="F:ferredoxin hydrogenase activity"/>
    <property type="evidence" value="ECO:0007669"/>
    <property type="project" value="InterPro"/>
</dbReference>
<geneLocation type="plasmid" evidence="15">
    <name>pAArc-Mg-01</name>
</geneLocation>
<evidence type="ECO:0000256" key="2">
    <source>
        <dbReference type="ARBA" id="ARBA00004196"/>
    </source>
</evidence>
<feature type="binding site" evidence="10">
    <location>
        <position position="168"/>
    </location>
    <ligand>
        <name>[4Fe-4S] cluster</name>
        <dbReference type="ChEBI" id="CHEBI:49883"/>
        <label>1</label>
    </ligand>
</feature>
<feature type="region of interest" description="Disordered" evidence="11">
    <location>
        <begin position="1"/>
        <end position="25"/>
    </location>
</feature>
<dbReference type="InterPro" id="IPR037024">
    <property type="entry name" value="NiFe_Hase_small_N_sf"/>
</dbReference>
<evidence type="ECO:0000256" key="7">
    <source>
        <dbReference type="ARBA" id="ARBA00023002"/>
    </source>
</evidence>
<evidence type="ECO:0000256" key="8">
    <source>
        <dbReference type="ARBA" id="ARBA00023004"/>
    </source>
</evidence>
<comment type="cofactor">
    <cofactor evidence="1">
        <name>[4Fe-4S] cluster</name>
        <dbReference type="ChEBI" id="CHEBI:49883"/>
    </cofactor>
</comment>
<dbReference type="GO" id="GO:0051538">
    <property type="term" value="F:3 iron, 4 sulfur cluster binding"/>
    <property type="evidence" value="ECO:0007669"/>
    <property type="project" value="UniProtKB-KW"/>
</dbReference>
<keyword evidence="9 10" id="KW-0411">Iron-sulfur</keyword>
<evidence type="ECO:0000256" key="11">
    <source>
        <dbReference type="SAM" id="MobiDB-lite"/>
    </source>
</evidence>
<dbReference type="PIRSF" id="PIRSF000310">
    <property type="entry name" value="NiFe_hyd_ssu"/>
    <property type="match status" value="1"/>
</dbReference>
<dbReference type="GO" id="GO:0009375">
    <property type="term" value="C:ferredoxin hydrogenase complex"/>
    <property type="evidence" value="ECO:0007669"/>
    <property type="project" value="InterPro"/>
</dbReference>
<dbReference type="GO" id="GO:0051539">
    <property type="term" value="F:4 iron, 4 sulfur cluster binding"/>
    <property type="evidence" value="ECO:0007669"/>
    <property type="project" value="UniProtKB-KW"/>
</dbReference>
<feature type="domain" description="Cytochrome-c3 hydrogenase C-terminal" evidence="13">
    <location>
        <begin position="257"/>
        <end position="334"/>
    </location>
</feature>
<keyword evidence="4 10" id="KW-0004">4Fe-4S</keyword>
<dbReference type="InterPro" id="IPR001821">
    <property type="entry name" value="NiFe_hydrogenase_ssu"/>
</dbReference>
<feature type="compositionally biased region" description="Low complexity" evidence="11">
    <location>
        <begin position="387"/>
        <end position="398"/>
    </location>
</feature>
<dbReference type="InterPro" id="IPR006311">
    <property type="entry name" value="TAT_signal"/>
</dbReference>
<keyword evidence="14" id="KW-0614">Plasmid</keyword>
<evidence type="ECO:0000313" key="17">
    <source>
        <dbReference type="Proteomes" id="UP000258707"/>
    </source>
</evidence>
<dbReference type="PRINTS" id="PR00614">
    <property type="entry name" value="NIHGNASESMLL"/>
</dbReference>
<feature type="binding site" evidence="10">
    <location>
        <position position="73"/>
    </location>
    <ligand>
        <name>[4Fe-4S] cluster</name>
        <dbReference type="ChEBI" id="CHEBI:49883"/>
        <label>1</label>
    </ligand>
</feature>
<dbReference type="PANTHER" id="PTHR30013:SF5">
    <property type="entry name" value="HYDROGENASE SMALL SUBUNIT"/>
    <property type="match status" value="1"/>
</dbReference>
<feature type="domain" description="NADH:ubiquinone oxidoreductase-like 20kDa subunit" evidence="12">
    <location>
        <begin position="70"/>
        <end position="237"/>
    </location>
</feature>
<dbReference type="OrthoDB" id="37913at2157"/>
<dbReference type="Proteomes" id="UP000258613">
    <property type="component" value="Plasmid pAArc-Mg-01"/>
</dbReference>
<dbReference type="Gene3D" id="3.40.50.700">
    <property type="entry name" value="NADH:ubiquinone oxidoreductase-like, 20kDa subunit"/>
    <property type="match status" value="1"/>
</dbReference>
<feature type="binding site" evidence="10">
    <location>
        <position position="285"/>
    </location>
    <ligand>
        <name>[4Fe-4S] cluster</name>
        <dbReference type="ChEBI" id="CHEBI:49883"/>
        <label>2</label>
    </ligand>
</feature>
<dbReference type="GO" id="GO:0009055">
    <property type="term" value="F:electron transfer activity"/>
    <property type="evidence" value="ECO:0007669"/>
    <property type="project" value="TreeGrafter"/>
</dbReference>
<dbReference type="GO" id="GO:0016020">
    <property type="term" value="C:membrane"/>
    <property type="evidence" value="ECO:0007669"/>
    <property type="project" value="TreeGrafter"/>
</dbReference>
<organism evidence="14 17">
    <name type="scientific">Natrarchaeobaculum sulfurireducens</name>
    <dbReference type="NCBI Taxonomy" id="2044521"/>
    <lineage>
        <taxon>Archaea</taxon>
        <taxon>Methanobacteriati</taxon>
        <taxon>Methanobacteriota</taxon>
        <taxon>Stenosarchaea group</taxon>
        <taxon>Halobacteria</taxon>
        <taxon>Halobacteriales</taxon>
        <taxon>Natrialbaceae</taxon>
        <taxon>Natrarchaeobaculum</taxon>
    </lineage>
</organism>
<evidence type="ECO:0000256" key="5">
    <source>
        <dbReference type="ARBA" id="ARBA00022723"/>
    </source>
</evidence>
<comment type="subcellular location">
    <subcellularLocation>
        <location evidence="2">Cell envelope</location>
    </subcellularLocation>
</comment>
<feature type="region of interest" description="Disordered" evidence="11">
    <location>
        <begin position="375"/>
        <end position="405"/>
    </location>
</feature>
<protein>
    <submittedName>
        <fullName evidence="14">Ni,Fe-hydrogenase I small subunit</fullName>
    </submittedName>
</protein>
<evidence type="ECO:0000259" key="12">
    <source>
        <dbReference type="Pfam" id="PF01058"/>
    </source>
</evidence>
<evidence type="ECO:0000256" key="9">
    <source>
        <dbReference type="ARBA" id="ARBA00023014"/>
    </source>
</evidence>
<dbReference type="SUPFAM" id="SSF56770">
    <property type="entry name" value="HydA/Nqo6-like"/>
    <property type="match status" value="1"/>
</dbReference>
<dbReference type="GO" id="GO:0009061">
    <property type="term" value="P:anaerobic respiration"/>
    <property type="evidence" value="ECO:0007669"/>
    <property type="project" value="TreeGrafter"/>
</dbReference>
<keyword evidence="6" id="KW-0732">Signal</keyword>
<feature type="binding site" evidence="10">
    <location>
        <position position="225"/>
    </location>
    <ligand>
        <name>[4Fe-4S] cluster</name>
        <dbReference type="ChEBI" id="CHEBI:49883"/>
        <label>1</label>
    </ligand>
</feature>
<dbReference type="GO" id="GO:0044569">
    <property type="term" value="C:[Ni-Fe] hydrogenase complex"/>
    <property type="evidence" value="ECO:0007669"/>
    <property type="project" value="TreeGrafter"/>
</dbReference>
<feature type="binding site" evidence="10">
    <location>
        <position position="319"/>
    </location>
    <ligand>
        <name>[3Fe-4S] cluster</name>
        <dbReference type="ChEBI" id="CHEBI:21137"/>
    </ligand>
</feature>
<feature type="binding site" evidence="10">
    <location>
        <position position="70"/>
    </location>
    <ligand>
        <name>[4Fe-4S] cluster</name>
        <dbReference type="ChEBI" id="CHEBI:49883"/>
        <label>1</label>
    </ligand>
</feature>
<dbReference type="Gene3D" id="4.10.480.10">
    <property type="entry name" value="Cytochrome-c3 hydrogenase, C-terminal domain"/>
    <property type="match status" value="1"/>
</dbReference>
<keyword evidence="5 10" id="KW-0479">Metal-binding</keyword>
<dbReference type="EMBL" id="CP024046">
    <property type="protein sequence ID" value="AXR76326.1"/>
    <property type="molecule type" value="Genomic_DNA"/>
</dbReference>
<geneLocation type="plasmid" evidence="16">
    <name>paarc-mg-01</name>
</geneLocation>
<proteinExistence type="inferred from homology"/>
<evidence type="ECO:0000313" key="15">
    <source>
        <dbReference type="EMBL" id="AXR80011.1"/>
    </source>
</evidence>
<keyword evidence="8 10" id="KW-0408">Iron</keyword>
<dbReference type="PROSITE" id="PS51318">
    <property type="entry name" value="TAT"/>
    <property type="match status" value="1"/>
</dbReference>
<dbReference type="GO" id="GO:0046872">
    <property type="term" value="F:metal ion binding"/>
    <property type="evidence" value="ECO:0007669"/>
    <property type="project" value="UniProtKB-KW"/>
</dbReference>
<dbReference type="Pfam" id="PF01058">
    <property type="entry name" value="Oxidored_q6"/>
    <property type="match status" value="1"/>
</dbReference>
<dbReference type="KEGG" id="nan:AArc1_5125"/>
<dbReference type="InterPro" id="IPR006137">
    <property type="entry name" value="NADH_UbQ_OxRdtase-like_20kDa"/>
</dbReference>
<geneLocation type="plasmid" evidence="17">
    <name>paarc1-02</name>
</geneLocation>
<dbReference type="RefSeq" id="WP_117362509.1">
    <property type="nucleotide sequence ID" value="NZ_CP024046.1"/>
</dbReference>
<dbReference type="GeneID" id="37640467"/>
<evidence type="ECO:0000259" key="13">
    <source>
        <dbReference type="Pfam" id="PF14720"/>
    </source>
</evidence>
<feature type="binding site" evidence="10">
    <location>
        <position position="262"/>
    </location>
    <ligand>
        <name>[4Fe-4S] cluster</name>
        <dbReference type="ChEBI" id="CHEBI:49883"/>
        <label>2</label>
    </ligand>
</feature>
<evidence type="ECO:0000313" key="14">
    <source>
        <dbReference type="EMBL" id="AXR76326.1"/>
    </source>
</evidence>
<gene>
    <name evidence="14" type="ORF">AArc1_5125</name>
    <name evidence="15" type="ORF">AArcMg_4186</name>
</gene>
<comment type="similarity">
    <text evidence="3">Belongs to the [NiFe]/[NiFeSe] hydrogenase small subunit family.</text>
</comment>
<accession>A0A346P9Y1</accession>
<dbReference type="Pfam" id="PF14720">
    <property type="entry name" value="NiFe_hyd_SSU_C"/>
    <property type="match status" value="1"/>
</dbReference>
<dbReference type="EMBL" id="CP027032">
    <property type="protein sequence ID" value="AXR80011.1"/>
    <property type="molecule type" value="Genomic_DNA"/>
</dbReference>
<dbReference type="KEGG" id="nag:AArcMg_4186"/>
<feature type="binding site" evidence="10">
    <location>
        <position position="322"/>
    </location>
    <ligand>
        <name>[3Fe-4S] cluster</name>
        <dbReference type="ChEBI" id="CHEBI:21137"/>
    </ligand>
</feature>
<feature type="binding site" evidence="10">
    <location>
        <position position="291"/>
    </location>
    <ligand>
        <name>[4Fe-4S] cluster</name>
        <dbReference type="ChEBI" id="CHEBI:49883"/>
        <label>2</label>
    </ligand>
</feature>
<accession>A0A346PKG6</accession>
<dbReference type="PANTHER" id="PTHR30013">
    <property type="entry name" value="NIFE / NIFESE HYDROGENASE SMALL SUBUNIT FAMILY MEMBER"/>
    <property type="match status" value="1"/>
</dbReference>
<keyword evidence="16" id="KW-1185">Reference proteome</keyword>
<reference evidence="14 17" key="1">
    <citation type="submission" date="2017-10" db="EMBL/GenBank/DDBJ databases">
        <title>Phenotypic and genomic properties of facultatively anaerobic sulfur-reducing natronoarchaea from hypersaline soda lakes.</title>
        <authorList>
            <person name="Sorokin D.Y."/>
            <person name="Kublanov I.V."/>
            <person name="Roman P."/>
            <person name="Sinninghe Damste J.S."/>
            <person name="Golyshin P.N."/>
            <person name="Rojo D."/>
            <person name="Ciordia S."/>
            <person name="Mena Md.C."/>
            <person name="Ferrer M."/>
            <person name="Messina E."/>
            <person name="Smedile F."/>
            <person name="La Spada G."/>
            <person name="La Cono V."/>
            <person name="Yakimov M.M."/>
        </authorList>
    </citation>
    <scope>NUCLEOTIDE SEQUENCE [LARGE SCALE GENOMIC DNA]</scope>
    <source>
        <strain evidence="14 17">AArc1</strain>
        <plasmid evidence="17">paarc1-02</plasmid>
        <plasmid evidence="14">pAArc1-02</plasmid>
    </source>
</reference>
<dbReference type="InterPro" id="IPR027394">
    <property type="entry name" value="Cytochrome-c3_hydrogenase_C"/>
</dbReference>
<sequence>MSLPEPESVSQASEADGSRGPSSSRRNFLQLAAGAAAGTIITQYSTEIGVALEQATDGDLEVVWLQGQACTGCTISVLQGQYPTLEEVLSEFRLEVTFHPTIMPEAGEVAIDAMSDSPDVLIVEGSIPVDIPEAATVGQTPDGESKPLVDWVQELAPESEYVLAVGNCASFGGWPAAENKRNLYDLGANVTGARGLQFEQRTERGVLGPDFTSGAGLPVINLAGCPVHPDYVLLTIATVLNGHVPELDAYNRPKPFYEPLVHDNCPLRGYFDRGEFAETPGDEGCLIKIGCAGPYTRCDDQTRLWNDGTSVCLNVGSPCIGCMEPGFWDRFAPMGEEVERQSLFGSITAEQAGWAGVAAAGVGIGAHAVRKATGYGSFDGDEDAEAAAEASPESSAEPTDGDTED</sequence>
<evidence type="ECO:0000256" key="6">
    <source>
        <dbReference type="ARBA" id="ARBA00022729"/>
    </source>
</evidence>
<keyword evidence="10" id="KW-0003">3Fe-4S</keyword>
<evidence type="ECO:0000256" key="10">
    <source>
        <dbReference type="PIRSR" id="PIRSR000310-1"/>
    </source>
</evidence>
<evidence type="ECO:0000256" key="3">
    <source>
        <dbReference type="ARBA" id="ARBA00006605"/>
    </source>
</evidence>
<geneLocation type="plasmid" evidence="14">
    <name>pAArc1-02</name>
</geneLocation>
<evidence type="ECO:0000256" key="4">
    <source>
        <dbReference type="ARBA" id="ARBA00022485"/>
    </source>
</evidence>
<dbReference type="AlphaFoldDB" id="A0A346P9Y1"/>
<dbReference type="InterPro" id="IPR037148">
    <property type="entry name" value="NiFe-Hase_small_C_sf"/>
</dbReference>
<dbReference type="Proteomes" id="UP000258707">
    <property type="component" value="Plasmid pAArc1-02"/>
</dbReference>
<name>A0A346P9Y1_9EURY</name>
<feature type="binding site" evidence="10">
    <location>
        <position position="265"/>
    </location>
    <ligand>
        <name>[4Fe-4S] cluster</name>
        <dbReference type="ChEBI" id="CHEBI:49883"/>
        <label>2</label>
    </ligand>
</feature>
<evidence type="ECO:0000313" key="16">
    <source>
        <dbReference type="Proteomes" id="UP000258613"/>
    </source>
</evidence>
<keyword evidence="7" id="KW-0560">Oxidoreductase</keyword>
<evidence type="ECO:0000256" key="1">
    <source>
        <dbReference type="ARBA" id="ARBA00001966"/>
    </source>
</evidence>
<reference evidence="15 16" key="2">
    <citation type="submission" date="2018-02" db="EMBL/GenBank/DDBJ databases">
        <title>Phenotypic and genomic properties of facultatively anaerobic sulfur-reducing natronoarchaea from hypersaline soda lakes.</title>
        <authorList>
            <person name="Sorokin D.Y."/>
            <person name="Kublanov I.V."/>
            <person name="Roman P."/>
            <person name="Sinninghe Damste J.S."/>
            <person name="Golyshin P.N."/>
            <person name="Rojo D."/>
            <person name="Ciordia S."/>
            <person name="Mena M.D.C."/>
            <person name="Ferrer M."/>
            <person name="Messina E."/>
            <person name="Smedile F."/>
            <person name="La Spada G."/>
            <person name="La Cono V."/>
            <person name="Yakimov M.M."/>
        </authorList>
    </citation>
    <scope>NUCLEOTIDE SEQUENCE [LARGE SCALE GENOMIC DNA]</scope>
    <source>
        <strain evidence="15 16">AArc-Mg</strain>
        <plasmid evidence="15">pAArc-Mg-01</plasmid>
        <plasmid evidence="16">paarc-mg-01</plasmid>
    </source>
</reference>